<dbReference type="EMBL" id="CP002382">
    <property type="protein sequence ID" value="AEP09833.1"/>
    <property type="molecule type" value="Genomic_DNA"/>
</dbReference>
<keyword evidence="1" id="KW-0472">Membrane</keyword>
<reference evidence="2 3" key="1">
    <citation type="journal article" date="2011" name="BMC Genomics">
        <title>Genomic insights into an obligate epibiotic bacterial predator: Micavibrio aeruginosavorus ARL-13.</title>
        <authorList>
            <person name="Wang Z."/>
            <person name="Kadouri D."/>
            <person name="Wu M."/>
        </authorList>
    </citation>
    <scope>NUCLEOTIDE SEQUENCE [LARGE SCALE GENOMIC DNA]</scope>
    <source>
        <strain evidence="2 3">ARL-13</strain>
    </source>
</reference>
<dbReference type="AlphaFoldDB" id="G2KNI5"/>
<gene>
    <name evidence="2" type="ordered locus">MICA_1515</name>
</gene>
<accession>G2KNI5</accession>
<dbReference type="Proteomes" id="UP000009286">
    <property type="component" value="Chromosome"/>
</dbReference>
<feature type="transmembrane region" description="Helical" evidence="1">
    <location>
        <begin position="14"/>
        <end position="34"/>
    </location>
</feature>
<dbReference type="HOGENOM" id="CLU_3063387_0_0_5"/>
<name>G2KNI5_MICAA</name>
<organism evidence="2 3">
    <name type="scientific">Micavibrio aeruginosavorus (strain ARL-13)</name>
    <dbReference type="NCBI Taxonomy" id="856793"/>
    <lineage>
        <taxon>Bacteria</taxon>
        <taxon>Pseudomonadati</taxon>
        <taxon>Bdellovibrionota</taxon>
        <taxon>Bdellovibrionia</taxon>
        <taxon>Bdellovibrionales</taxon>
        <taxon>Pseudobdellovibrionaceae</taxon>
        <taxon>Micavibrio</taxon>
    </lineage>
</organism>
<evidence type="ECO:0000256" key="1">
    <source>
        <dbReference type="SAM" id="Phobius"/>
    </source>
</evidence>
<keyword evidence="1" id="KW-1133">Transmembrane helix</keyword>
<keyword evidence="3" id="KW-1185">Reference proteome</keyword>
<proteinExistence type="predicted"/>
<dbReference type="STRING" id="856793.MICA_1515"/>
<evidence type="ECO:0000313" key="2">
    <source>
        <dbReference type="EMBL" id="AEP09833.1"/>
    </source>
</evidence>
<sequence>MSAFFIWRTSNSSALPLLAKGFNRLIFMGFFLNFGHKKTPLRRNLDARGLKTG</sequence>
<keyword evidence="1" id="KW-0812">Transmembrane</keyword>
<dbReference type="KEGG" id="mai:MICA_1515"/>
<protein>
    <submittedName>
        <fullName evidence="2">Uncharacterized protein</fullName>
    </submittedName>
</protein>
<evidence type="ECO:0000313" key="3">
    <source>
        <dbReference type="Proteomes" id="UP000009286"/>
    </source>
</evidence>